<name>A0A316A9S4_9BACT</name>
<accession>A0A316A9S4</accession>
<comment type="function">
    <text evidence="6">Catalyzes the conversion of 7,8-dihydroneopterin to 6-hydroxymethyl-7,8-dihydropterin.</text>
</comment>
<comment type="catalytic activity">
    <reaction evidence="1 6">
        <text>7,8-dihydroneopterin = 6-hydroxymethyl-7,8-dihydropterin + glycolaldehyde</text>
        <dbReference type="Rhea" id="RHEA:10540"/>
        <dbReference type="ChEBI" id="CHEBI:17001"/>
        <dbReference type="ChEBI" id="CHEBI:17071"/>
        <dbReference type="ChEBI" id="CHEBI:44841"/>
        <dbReference type="EC" id="4.1.2.25"/>
    </reaction>
</comment>
<evidence type="ECO:0000313" key="9">
    <source>
        <dbReference type="Proteomes" id="UP000245880"/>
    </source>
</evidence>
<dbReference type="GO" id="GO:0004150">
    <property type="term" value="F:dihydroneopterin aldolase activity"/>
    <property type="evidence" value="ECO:0007669"/>
    <property type="project" value="UniProtKB-UniRule"/>
</dbReference>
<gene>
    <name evidence="8" type="ORF">CLV98_11753</name>
</gene>
<comment type="similarity">
    <text evidence="3 6">Belongs to the DHNA family.</text>
</comment>
<protein>
    <recommendedName>
        <fullName evidence="6">7,8-dihydroneopterin aldolase</fullName>
        <ecNumber evidence="6">4.1.2.25</ecNumber>
    </recommendedName>
</protein>
<evidence type="ECO:0000259" key="7">
    <source>
        <dbReference type="SMART" id="SM00905"/>
    </source>
</evidence>
<evidence type="ECO:0000313" key="8">
    <source>
        <dbReference type="EMBL" id="PWJ54515.1"/>
    </source>
</evidence>
<dbReference type="GO" id="GO:0005737">
    <property type="term" value="C:cytoplasm"/>
    <property type="evidence" value="ECO:0007669"/>
    <property type="project" value="TreeGrafter"/>
</dbReference>
<dbReference type="InterPro" id="IPR006156">
    <property type="entry name" value="Dihydroneopterin_aldolase"/>
</dbReference>
<evidence type="ECO:0000256" key="4">
    <source>
        <dbReference type="ARBA" id="ARBA00022909"/>
    </source>
</evidence>
<proteinExistence type="inferred from homology"/>
<dbReference type="AlphaFoldDB" id="A0A316A9S4"/>
<dbReference type="GO" id="GO:0046654">
    <property type="term" value="P:tetrahydrofolate biosynthetic process"/>
    <property type="evidence" value="ECO:0007669"/>
    <property type="project" value="UniProtKB-UniRule"/>
</dbReference>
<dbReference type="UniPathway" id="UPA00077">
    <property type="reaction ID" value="UER00154"/>
</dbReference>
<dbReference type="GO" id="GO:0046656">
    <property type="term" value="P:folic acid biosynthetic process"/>
    <property type="evidence" value="ECO:0007669"/>
    <property type="project" value="UniProtKB-UniRule"/>
</dbReference>
<dbReference type="PANTHER" id="PTHR42844">
    <property type="entry name" value="DIHYDRONEOPTERIN ALDOLASE 1-RELATED"/>
    <property type="match status" value="1"/>
</dbReference>
<comment type="pathway">
    <text evidence="2 6">Cofactor biosynthesis; tetrahydrofolate biosynthesis; 2-amino-4-hydroxy-6-hydroxymethyl-7,8-dihydropteridine diphosphate from 7,8-dihydroneopterin triphosphate: step 3/4.</text>
</comment>
<reference evidence="8 9" key="1">
    <citation type="submission" date="2018-03" db="EMBL/GenBank/DDBJ databases">
        <title>Genomic Encyclopedia of Archaeal and Bacterial Type Strains, Phase II (KMG-II): from individual species to whole genera.</title>
        <authorList>
            <person name="Goeker M."/>
        </authorList>
    </citation>
    <scope>NUCLEOTIDE SEQUENCE [LARGE SCALE GENOMIC DNA]</scope>
    <source>
        <strain evidence="8 9">DSM 100346</strain>
    </source>
</reference>
<dbReference type="EMBL" id="QGDT01000017">
    <property type="protein sequence ID" value="PWJ54515.1"/>
    <property type="molecule type" value="Genomic_DNA"/>
</dbReference>
<dbReference type="NCBIfam" id="TIGR00526">
    <property type="entry name" value="folB_dom"/>
    <property type="match status" value="1"/>
</dbReference>
<evidence type="ECO:0000256" key="3">
    <source>
        <dbReference type="ARBA" id="ARBA00005708"/>
    </source>
</evidence>
<dbReference type="PANTHER" id="PTHR42844:SF1">
    <property type="entry name" value="DIHYDRONEOPTERIN ALDOLASE 1-RELATED"/>
    <property type="match status" value="1"/>
</dbReference>
<dbReference type="Gene3D" id="3.30.1130.10">
    <property type="match status" value="1"/>
</dbReference>
<dbReference type="CDD" id="cd00534">
    <property type="entry name" value="DHNA_DHNTPE"/>
    <property type="match status" value="1"/>
</dbReference>
<evidence type="ECO:0000256" key="5">
    <source>
        <dbReference type="ARBA" id="ARBA00023239"/>
    </source>
</evidence>
<sequence length="129" mass="14311">MASPAPQNLPPHSLGTITLEGLEFFAYHGYYPEEQRIGNKYSLDITIHTNFILAAEHDKLSETVNYETLYSIAVEVMKEPAHLLEHIALKVIQKIRGSYPSVDKVTVKVSKFNPPVGGVCNRAAITMEG</sequence>
<dbReference type="Proteomes" id="UP000245880">
    <property type="component" value="Unassembled WGS sequence"/>
</dbReference>
<dbReference type="NCBIfam" id="TIGR00525">
    <property type="entry name" value="folB"/>
    <property type="match status" value="1"/>
</dbReference>
<dbReference type="EC" id="4.1.2.25" evidence="6"/>
<dbReference type="InterPro" id="IPR006157">
    <property type="entry name" value="FolB_dom"/>
</dbReference>
<organism evidence="8 9">
    <name type="scientific">Dyadobacter jejuensis</name>
    <dbReference type="NCBI Taxonomy" id="1082580"/>
    <lineage>
        <taxon>Bacteria</taxon>
        <taxon>Pseudomonadati</taxon>
        <taxon>Bacteroidota</taxon>
        <taxon>Cytophagia</taxon>
        <taxon>Cytophagales</taxon>
        <taxon>Spirosomataceae</taxon>
        <taxon>Dyadobacter</taxon>
    </lineage>
</organism>
<feature type="domain" description="Dihydroneopterin aldolase/epimerase" evidence="7">
    <location>
        <begin position="17"/>
        <end position="129"/>
    </location>
</feature>
<keyword evidence="4 6" id="KW-0289">Folate biosynthesis</keyword>
<evidence type="ECO:0000256" key="2">
    <source>
        <dbReference type="ARBA" id="ARBA00005013"/>
    </source>
</evidence>
<keyword evidence="9" id="KW-1185">Reference proteome</keyword>
<evidence type="ECO:0000256" key="6">
    <source>
        <dbReference type="RuleBase" id="RU362079"/>
    </source>
</evidence>
<evidence type="ECO:0000256" key="1">
    <source>
        <dbReference type="ARBA" id="ARBA00001353"/>
    </source>
</evidence>
<dbReference type="SMART" id="SM00905">
    <property type="entry name" value="FolB"/>
    <property type="match status" value="1"/>
</dbReference>
<dbReference type="InterPro" id="IPR043133">
    <property type="entry name" value="GTP-CH-I_C/QueF"/>
</dbReference>
<dbReference type="SUPFAM" id="SSF55620">
    <property type="entry name" value="Tetrahydrobiopterin biosynthesis enzymes-like"/>
    <property type="match status" value="1"/>
</dbReference>
<comment type="caution">
    <text evidence="8">The sequence shown here is derived from an EMBL/GenBank/DDBJ whole genome shotgun (WGS) entry which is preliminary data.</text>
</comment>
<dbReference type="Pfam" id="PF02152">
    <property type="entry name" value="FolB"/>
    <property type="match status" value="1"/>
</dbReference>
<keyword evidence="5 6" id="KW-0456">Lyase</keyword>